<dbReference type="PANTHER" id="PTHR11203">
    <property type="entry name" value="CLEAVAGE AND POLYADENYLATION SPECIFICITY FACTOR FAMILY MEMBER"/>
    <property type="match status" value="1"/>
</dbReference>
<feature type="compositionally biased region" description="Basic and acidic residues" evidence="2">
    <location>
        <begin position="380"/>
        <end position="389"/>
    </location>
</feature>
<feature type="region of interest" description="Disordered" evidence="2">
    <location>
        <begin position="409"/>
        <end position="428"/>
    </location>
</feature>
<dbReference type="GO" id="GO:0004521">
    <property type="term" value="F:RNA endonuclease activity"/>
    <property type="evidence" value="ECO:0007669"/>
    <property type="project" value="TreeGrafter"/>
</dbReference>
<proteinExistence type="predicted"/>
<dbReference type="InterPro" id="IPR001279">
    <property type="entry name" value="Metallo-B-lactamas"/>
</dbReference>
<evidence type="ECO:0000259" key="4">
    <source>
        <dbReference type="SMART" id="SM01027"/>
    </source>
</evidence>
<reference evidence="5" key="1">
    <citation type="journal article" date="2005" name="Environ. Microbiol.">
        <title>Genetic and functional properties of uncultivated thermophilic crenarchaeotes from a subsurface gold mine as revealed by analysis of genome fragments.</title>
        <authorList>
            <person name="Nunoura T."/>
            <person name="Hirayama H."/>
            <person name="Takami H."/>
            <person name="Oida H."/>
            <person name="Nishi S."/>
            <person name="Shimamura S."/>
            <person name="Suzuki Y."/>
            <person name="Inagaki F."/>
            <person name="Takai K."/>
            <person name="Nealson K.H."/>
            <person name="Horikoshi K."/>
        </authorList>
    </citation>
    <scope>NUCLEOTIDE SEQUENCE</scope>
</reference>
<evidence type="ECO:0000313" key="5">
    <source>
        <dbReference type="EMBL" id="BAL53774.1"/>
    </source>
</evidence>
<dbReference type="GO" id="GO:0016787">
    <property type="term" value="F:hydrolase activity"/>
    <property type="evidence" value="ECO:0007669"/>
    <property type="project" value="UniProtKB-KW"/>
</dbReference>
<feature type="domain" description="Beta-Casp" evidence="4">
    <location>
        <begin position="255"/>
        <end position="380"/>
    </location>
</feature>
<dbReference type="EMBL" id="AP011666">
    <property type="protein sequence ID" value="BAL53774.1"/>
    <property type="molecule type" value="Genomic_DNA"/>
</dbReference>
<dbReference type="SMART" id="SM00849">
    <property type="entry name" value="Lactamase_B"/>
    <property type="match status" value="1"/>
</dbReference>
<gene>
    <name evidence="5" type="ORF">HGMM_F08F07C33</name>
</gene>
<feature type="region of interest" description="Disordered" evidence="2">
    <location>
        <begin position="378"/>
        <end position="399"/>
    </location>
</feature>
<dbReference type="Pfam" id="PF00753">
    <property type="entry name" value="Lactamase_B"/>
    <property type="match status" value="1"/>
</dbReference>
<dbReference type="AlphaFoldDB" id="H5SC88"/>
<dbReference type="Gene3D" id="3.60.15.10">
    <property type="entry name" value="Ribonuclease Z/Hydroxyacylglutathione hydrolase-like"/>
    <property type="match status" value="1"/>
</dbReference>
<dbReference type="Gene3D" id="3.40.50.10890">
    <property type="match status" value="1"/>
</dbReference>
<organism evidence="5">
    <name type="scientific">uncultured Acetothermia bacterium</name>
    <dbReference type="NCBI Taxonomy" id="236499"/>
    <lineage>
        <taxon>Bacteria</taxon>
        <taxon>Candidatus Bipolaricaulota</taxon>
        <taxon>environmental samples</taxon>
    </lineage>
</organism>
<keyword evidence="1" id="KW-0378">Hydrolase</keyword>
<evidence type="ECO:0000256" key="1">
    <source>
        <dbReference type="ARBA" id="ARBA00022801"/>
    </source>
</evidence>
<dbReference type="Pfam" id="PF10996">
    <property type="entry name" value="Beta-Casp"/>
    <property type="match status" value="1"/>
</dbReference>
<dbReference type="SUPFAM" id="SSF56281">
    <property type="entry name" value="Metallo-hydrolase/oxidoreductase"/>
    <property type="match status" value="1"/>
</dbReference>
<dbReference type="PANTHER" id="PTHR11203:SF37">
    <property type="entry name" value="INTEGRATOR COMPLEX SUBUNIT 11"/>
    <property type="match status" value="1"/>
</dbReference>
<evidence type="ECO:0000256" key="2">
    <source>
        <dbReference type="SAM" id="MobiDB-lite"/>
    </source>
</evidence>
<name>H5SC88_9BACT</name>
<sequence length="506" mass="56481">MKLTFHGAAKTVTGSCFLLQIDKLKILIDCGLFQGSEEVESRNWLPFGFPPNKIDYVILTHAHLDHCGLIPRLVREGFAGEILCTEPTRDLARLILTDSAQLHEEEAAVLSKKERRRGGEAVRPLYEIEDVLVSLDRFADPVPLNKTIDLARGVKLQFRDAGHVLGAVFVQLRVTEGRKRPKRLLFSGDLGNTDKLLTPDPAEPDPADIVVIESTYGDRQHRSMRDSIAELRQAILLTFARGGNVLIPSFALERSQELLAVLFQLYKRKELPGCQIFLDSPLAISTTKVFRRYSEHLKSEEAQTLAHSPNPFDFPALRFARTPEESKAINALASHAIIIAGSGMCTGGRILHHLKHQLWRSECSVVFVGYQADGTLGDRGGAHREDLRRGGRRARPGLDDQRLLGARRSAGASALARPRAEARKDLLSPRGDAQLARVQARDPNKTRAHRAHRRLERDHRTVGALARPYSCRWLDCLSLLSASSSIWRTRSLLKFRDIPISTSVRG</sequence>
<accession>H5SC88</accession>
<protein>
    <submittedName>
        <fullName evidence="5">RNA-metabolising metallo-beta-lactamase</fullName>
    </submittedName>
</protein>
<dbReference type="InterPro" id="IPR022712">
    <property type="entry name" value="Beta_Casp"/>
</dbReference>
<dbReference type="CDD" id="cd16295">
    <property type="entry name" value="TTHA0252-CPSF-like_MBL-fold"/>
    <property type="match status" value="1"/>
</dbReference>
<feature type="compositionally biased region" description="Basic and acidic residues" evidence="2">
    <location>
        <begin position="418"/>
        <end position="427"/>
    </location>
</feature>
<dbReference type="InterPro" id="IPR050698">
    <property type="entry name" value="MBL"/>
</dbReference>
<reference evidence="5" key="2">
    <citation type="journal article" date="2012" name="PLoS ONE">
        <title>A Deeply Branching Thermophilic Bacterium with an Ancient Acetyl-CoA Pathway Dominates a Subsurface Ecosystem.</title>
        <authorList>
            <person name="Takami H."/>
            <person name="Noguchi H."/>
            <person name="Takaki Y."/>
            <person name="Uchiyama I."/>
            <person name="Toyoda A."/>
            <person name="Nishi S."/>
            <person name="Chee G.-J."/>
            <person name="Arai W."/>
            <person name="Nunoura T."/>
            <person name="Itoh T."/>
            <person name="Hattori M."/>
            <person name="Takai K."/>
        </authorList>
    </citation>
    <scope>NUCLEOTIDE SEQUENCE</scope>
</reference>
<feature type="domain" description="Metallo-beta-lactamase" evidence="3">
    <location>
        <begin position="13"/>
        <end position="250"/>
    </location>
</feature>
<dbReference type="InterPro" id="IPR036866">
    <property type="entry name" value="RibonucZ/Hydroxyglut_hydro"/>
</dbReference>
<evidence type="ECO:0000259" key="3">
    <source>
        <dbReference type="SMART" id="SM00849"/>
    </source>
</evidence>
<dbReference type="SMART" id="SM01027">
    <property type="entry name" value="Beta-Casp"/>
    <property type="match status" value="1"/>
</dbReference>